<comment type="caution">
    <text evidence="4">The sequence shown here is derived from an EMBL/GenBank/DDBJ whole genome shotgun (WGS) entry which is preliminary data.</text>
</comment>
<feature type="disulfide bond" evidence="2">
    <location>
        <begin position="254"/>
        <end position="263"/>
    </location>
</feature>
<dbReference type="PANTHER" id="PTHR43215:SF14">
    <property type="entry name" value="RADIAL SPOKE HEAD 1 HOMOLOG"/>
    <property type="match status" value="1"/>
</dbReference>
<proteinExistence type="predicted"/>
<comment type="caution">
    <text evidence="2">Lacks conserved residue(s) required for the propagation of feature annotation.</text>
</comment>
<dbReference type="Gene3D" id="2.120.10.30">
    <property type="entry name" value="TolB, C-terminal domain"/>
    <property type="match status" value="2"/>
</dbReference>
<dbReference type="SMART" id="SM00698">
    <property type="entry name" value="MORN"/>
    <property type="match status" value="5"/>
</dbReference>
<dbReference type="GO" id="GO:0005829">
    <property type="term" value="C:cytosol"/>
    <property type="evidence" value="ECO:0007669"/>
    <property type="project" value="TreeGrafter"/>
</dbReference>
<dbReference type="PANTHER" id="PTHR43215">
    <property type="entry name" value="RADIAL SPOKE HEAD 1 HOMOLOG"/>
    <property type="match status" value="1"/>
</dbReference>
<keyword evidence="2" id="KW-0245">EGF-like domain</keyword>
<name>A0A813VNS4_9BILA</name>
<dbReference type="SMART" id="SM00181">
    <property type="entry name" value="EGF"/>
    <property type="match status" value="2"/>
</dbReference>
<dbReference type="SUPFAM" id="SSF82185">
    <property type="entry name" value="Histone H3 K4-specific methyltransferase SET7/9 N-terminal domain"/>
    <property type="match status" value="1"/>
</dbReference>
<dbReference type="InterPro" id="IPR011042">
    <property type="entry name" value="6-blade_b-propeller_TolB-like"/>
</dbReference>
<dbReference type="EMBL" id="CAJNOI010000021">
    <property type="protein sequence ID" value="CAF0840194.1"/>
    <property type="molecule type" value="Genomic_DNA"/>
</dbReference>
<keyword evidence="2" id="KW-1015">Disulfide bond</keyword>
<dbReference type="Pfam" id="PF02493">
    <property type="entry name" value="MORN"/>
    <property type="match status" value="5"/>
</dbReference>
<accession>A0A813VNS4</accession>
<evidence type="ECO:0000313" key="5">
    <source>
        <dbReference type="Proteomes" id="UP000663877"/>
    </source>
</evidence>
<dbReference type="Gene3D" id="2.10.25.10">
    <property type="entry name" value="Laminin"/>
    <property type="match status" value="1"/>
</dbReference>
<evidence type="ECO:0000256" key="1">
    <source>
        <dbReference type="ARBA" id="ARBA00022737"/>
    </source>
</evidence>
<dbReference type="PROSITE" id="PS50026">
    <property type="entry name" value="EGF_3"/>
    <property type="match status" value="1"/>
</dbReference>
<organism evidence="4 5">
    <name type="scientific">Adineta steineri</name>
    <dbReference type="NCBI Taxonomy" id="433720"/>
    <lineage>
        <taxon>Eukaryota</taxon>
        <taxon>Metazoa</taxon>
        <taxon>Spiralia</taxon>
        <taxon>Gnathifera</taxon>
        <taxon>Rotifera</taxon>
        <taxon>Eurotatoria</taxon>
        <taxon>Bdelloidea</taxon>
        <taxon>Adinetida</taxon>
        <taxon>Adinetidae</taxon>
        <taxon>Adineta</taxon>
    </lineage>
</organism>
<feature type="domain" description="EGF-like" evidence="3">
    <location>
        <begin position="232"/>
        <end position="264"/>
    </location>
</feature>
<dbReference type="InterPro" id="IPR000742">
    <property type="entry name" value="EGF"/>
</dbReference>
<protein>
    <recommendedName>
        <fullName evidence="3">EGF-like domain-containing protein</fullName>
    </recommendedName>
</protein>
<keyword evidence="1" id="KW-0677">Repeat</keyword>
<dbReference type="SUPFAM" id="SSF101898">
    <property type="entry name" value="NHL repeat"/>
    <property type="match status" value="1"/>
</dbReference>
<dbReference type="InterPro" id="IPR003409">
    <property type="entry name" value="MORN"/>
</dbReference>
<dbReference type="Gene3D" id="2.20.110.10">
    <property type="entry name" value="Histone H3 K4-specific methyltransferase SET7/9 N-terminal domain"/>
    <property type="match status" value="3"/>
</dbReference>
<sequence>MIASVQEINSTSIYQFANNTVHRDGVNNDNNSSAVVFTDHDGENYIDNRTYAASLVDSTRQASRVFVFSDGRTYQGDWINDKKSGRGNLTWADGSSYEGNWADGKRNGTGTHNYSDGSIYIGDWIDDKRSGLGILSSFDGEKYGGYWADDKRNGSGTLHYADGRTYTGGWLNGMKSGAGIMSWSHGDRCHADWIDDKAVCDAICFPQCSNGGKCTGPNSCTCTSSWTGPRCETPICSPQCLNGGNCTAPNSCTCTSLWTGSRCETQPKSKKWKQNAITVVGGNGRGKKLNQLDKPSGIFIDKKKNIFITDTNNTRIVEWKYNAKKGKIIAGGNEEGNRMDQLNFPMGVIVDQQSHSIIIADVGNARVIQWMNQKQQILIDSIFCWGLAIDKHGFLYCSDWLENAVKRWKMGEYNVEKIVVAGGNGKGSGRNQLNNPGFIFVDDDQSVYVPDTGNNRVMKWRKGAKEGTVVAGGNGEGRNLNQFSSPVAVIVDDLGRIYVTDIENHRVMRWCEGKEEGEIIVGGNGQGKQSNQLNDPMNLSFDDDGNLYVDTRDLFYGFWQLNQRFNQLLQSLKKLVLIIEKSESKLISIFGCQIYKVIVDTCLDINFMKFSYLHSIVLYDITETDLTQIRTKFMPYLAYLSIPSNNQS</sequence>
<evidence type="ECO:0000313" key="4">
    <source>
        <dbReference type="EMBL" id="CAF0840194.1"/>
    </source>
</evidence>
<dbReference type="AlphaFoldDB" id="A0A813VNS4"/>
<dbReference type="CDD" id="cd05819">
    <property type="entry name" value="NHL"/>
    <property type="match status" value="1"/>
</dbReference>
<dbReference type="Proteomes" id="UP000663877">
    <property type="component" value="Unassembled WGS sequence"/>
</dbReference>
<evidence type="ECO:0000259" key="3">
    <source>
        <dbReference type="PROSITE" id="PS50026"/>
    </source>
</evidence>
<gene>
    <name evidence="4" type="ORF">BJG266_LOCUS7273</name>
</gene>
<feature type="disulfide bond" evidence="2">
    <location>
        <begin position="236"/>
        <end position="246"/>
    </location>
</feature>
<evidence type="ECO:0000256" key="2">
    <source>
        <dbReference type="PROSITE-ProRule" id="PRU00076"/>
    </source>
</evidence>
<dbReference type="PROSITE" id="PS00022">
    <property type="entry name" value="EGF_1"/>
    <property type="match status" value="1"/>
</dbReference>
<reference evidence="4" key="1">
    <citation type="submission" date="2021-02" db="EMBL/GenBank/DDBJ databases">
        <authorList>
            <person name="Nowell W R."/>
        </authorList>
    </citation>
    <scope>NUCLEOTIDE SEQUENCE</scope>
</reference>